<feature type="compositionally biased region" description="Low complexity" evidence="2">
    <location>
        <begin position="189"/>
        <end position="198"/>
    </location>
</feature>
<gene>
    <name evidence="5" type="ORF">Glove_85g100</name>
</gene>
<reference evidence="5 6" key="1">
    <citation type="submission" date="2018-08" db="EMBL/GenBank/DDBJ databases">
        <title>Genome and evolution of the arbuscular mycorrhizal fungus Diversispora epigaea (formerly Glomus versiforme) and its bacterial endosymbionts.</title>
        <authorList>
            <person name="Sun X."/>
            <person name="Fei Z."/>
            <person name="Harrison M."/>
        </authorList>
    </citation>
    <scope>NUCLEOTIDE SEQUENCE [LARGE SCALE GENOMIC DNA]</scope>
    <source>
        <strain evidence="5 6">IT104</strain>
    </source>
</reference>
<evidence type="ECO:0000313" key="5">
    <source>
        <dbReference type="EMBL" id="RHZ84103.1"/>
    </source>
</evidence>
<name>A0A397JGK7_9GLOM</name>
<keyword evidence="3" id="KW-0812">Transmembrane</keyword>
<sequence length="350" mass="40610">MSQCLFVNANIIEPNDEELNHKQAMIEKIGRDEVLKIWKVVDIRSERKIIYILFIIINAISFLCSCLKSISRGVICHHYFCVMMNSKTAAFHISMITQLWYKDIYQDGINPQESVVLNCERDAQNNDSIYKGILPTQCPVTILTTVPMLRKAIRKRNLYGHKKINETPAIKKKFMIDEIKRLADGETPTNDNTNSDTSVKLESSNQMEKDKPEQDDEIIKTNLETVKNPNKAVNKDHPSKQRYLSSVEKEQKLEALTDVTLSQNFLKTLMIIMLQLKLAKIKIHEFRAHSTILRARLPYFKSALSNQWAYDKKYEIILFTKSNITSPVFIEPQHRRFPARSSPYQYVDLP</sequence>
<dbReference type="InterPro" id="IPR011333">
    <property type="entry name" value="SKP1/BTB/POZ_sf"/>
</dbReference>
<dbReference type="PROSITE" id="PS50966">
    <property type="entry name" value="ZF_SWIM"/>
    <property type="match status" value="1"/>
</dbReference>
<keyword evidence="1" id="KW-0863">Zinc-finger</keyword>
<comment type="caution">
    <text evidence="5">The sequence shown here is derived from an EMBL/GenBank/DDBJ whole genome shotgun (WGS) entry which is preliminary data.</text>
</comment>
<evidence type="ECO:0000313" key="6">
    <source>
        <dbReference type="Proteomes" id="UP000266861"/>
    </source>
</evidence>
<dbReference type="EMBL" id="PQFF01000081">
    <property type="protein sequence ID" value="RHZ84103.1"/>
    <property type="molecule type" value="Genomic_DNA"/>
</dbReference>
<accession>A0A397JGK7</accession>
<dbReference type="STRING" id="1348612.A0A397JGK7"/>
<evidence type="ECO:0000256" key="1">
    <source>
        <dbReference type="PROSITE-ProRule" id="PRU00325"/>
    </source>
</evidence>
<dbReference type="CDD" id="cd18186">
    <property type="entry name" value="BTB_POZ_ZBTB_KLHL-like"/>
    <property type="match status" value="1"/>
</dbReference>
<proteinExistence type="predicted"/>
<evidence type="ECO:0000259" key="4">
    <source>
        <dbReference type="PROSITE" id="PS50966"/>
    </source>
</evidence>
<dbReference type="InterPro" id="IPR007527">
    <property type="entry name" value="Znf_SWIM"/>
</dbReference>
<organism evidence="5 6">
    <name type="scientific">Diversispora epigaea</name>
    <dbReference type="NCBI Taxonomy" id="1348612"/>
    <lineage>
        <taxon>Eukaryota</taxon>
        <taxon>Fungi</taxon>
        <taxon>Fungi incertae sedis</taxon>
        <taxon>Mucoromycota</taxon>
        <taxon>Glomeromycotina</taxon>
        <taxon>Glomeromycetes</taxon>
        <taxon>Diversisporales</taxon>
        <taxon>Diversisporaceae</taxon>
        <taxon>Diversispora</taxon>
    </lineage>
</organism>
<evidence type="ECO:0000256" key="3">
    <source>
        <dbReference type="SAM" id="Phobius"/>
    </source>
</evidence>
<keyword evidence="3" id="KW-0472">Membrane</keyword>
<keyword evidence="1" id="KW-0862">Zinc</keyword>
<feature type="region of interest" description="Disordered" evidence="2">
    <location>
        <begin position="184"/>
        <end position="216"/>
    </location>
</feature>
<dbReference type="Proteomes" id="UP000266861">
    <property type="component" value="Unassembled WGS sequence"/>
</dbReference>
<dbReference type="Gene3D" id="3.30.710.10">
    <property type="entry name" value="Potassium Channel Kv1.1, Chain A"/>
    <property type="match status" value="1"/>
</dbReference>
<keyword evidence="1" id="KW-0479">Metal-binding</keyword>
<evidence type="ECO:0000256" key="2">
    <source>
        <dbReference type="SAM" id="MobiDB-lite"/>
    </source>
</evidence>
<feature type="domain" description="SWIM-type" evidence="4">
    <location>
        <begin position="51"/>
        <end position="87"/>
    </location>
</feature>
<keyword evidence="6" id="KW-1185">Reference proteome</keyword>
<keyword evidence="3" id="KW-1133">Transmembrane helix</keyword>
<dbReference type="OrthoDB" id="2437103at2759"/>
<feature type="transmembrane region" description="Helical" evidence="3">
    <location>
        <begin position="49"/>
        <end position="70"/>
    </location>
</feature>
<protein>
    <recommendedName>
        <fullName evidence="4">SWIM-type domain-containing protein</fullName>
    </recommendedName>
</protein>
<dbReference type="AlphaFoldDB" id="A0A397JGK7"/>
<dbReference type="GO" id="GO:0008270">
    <property type="term" value="F:zinc ion binding"/>
    <property type="evidence" value="ECO:0007669"/>
    <property type="project" value="UniProtKB-KW"/>
</dbReference>